<dbReference type="EMBL" id="GISG01282929">
    <property type="protein sequence ID" value="MBA4679308.1"/>
    <property type="molecule type" value="Transcribed_RNA"/>
</dbReference>
<accession>A0A7C9FEB8</accession>
<name>A0A7C9FEB8_OPUST</name>
<proteinExistence type="predicted"/>
<evidence type="ECO:0000256" key="1">
    <source>
        <dbReference type="SAM" id="Phobius"/>
    </source>
</evidence>
<dbReference type="PANTHER" id="PTHR47252">
    <property type="entry name" value="GLYCOSYLTRANSFERASE"/>
    <property type="match status" value="1"/>
</dbReference>
<keyword evidence="1" id="KW-1133">Transmembrane helix</keyword>
<protein>
    <submittedName>
        <fullName evidence="2">Uncharacterized protein</fullName>
    </submittedName>
</protein>
<dbReference type="PANTHER" id="PTHR47252:SF4">
    <property type="entry name" value="GLYCOSYLTRANSFERASE"/>
    <property type="match status" value="1"/>
</dbReference>
<organism evidence="2">
    <name type="scientific">Opuntia streptacantha</name>
    <name type="common">Prickly pear cactus</name>
    <name type="synonym">Opuntia cardona</name>
    <dbReference type="NCBI Taxonomy" id="393608"/>
    <lineage>
        <taxon>Eukaryota</taxon>
        <taxon>Viridiplantae</taxon>
        <taxon>Streptophyta</taxon>
        <taxon>Embryophyta</taxon>
        <taxon>Tracheophyta</taxon>
        <taxon>Spermatophyta</taxon>
        <taxon>Magnoliopsida</taxon>
        <taxon>eudicotyledons</taxon>
        <taxon>Gunneridae</taxon>
        <taxon>Pentapetalae</taxon>
        <taxon>Caryophyllales</taxon>
        <taxon>Cactineae</taxon>
        <taxon>Cactaceae</taxon>
        <taxon>Opuntioideae</taxon>
        <taxon>Opuntia</taxon>
    </lineage>
</organism>
<dbReference type="AlphaFoldDB" id="A0A7C9FEB8"/>
<evidence type="ECO:0000313" key="2">
    <source>
        <dbReference type="EMBL" id="MBA4679308.1"/>
    </source>
</evidence>
<reference evidence="2" key="1">
    <citation type="journal article" date="2013" name="J. Plant Res.">
        <title>Effect of fungi and light on seed germination of three Opuntia species from semiarid lands of central Mexico.</title>
        <authorList>
            <person name="Delgado-Sanchez P."/>
            <person name="Jimenez-Bremont J.F."/>
            <person name="Guerrero-Gonzalez Mde L."/>
            <person name="Flores J."/>
        </authorList>
    </citation>
    <scope>NUCLEOTIDE SEQUENCE</scope>
    <source>
        <tissue evidence="2">Cladode</tissue>
    </source>
</reference>
<feature type="transmembrane region" description="Helical" evidence="1">
    <location>
        <begin position="33"/>
        <end position="55"/>
    </location>
</feature>
<keyword evidence="1" id="KW-0812">Transmembrane</keyword>
<sequence length="120" mass="13147">MAKPHPHPHSHSHSSSTSTTAFLGLSSHKKKTWGLMILALFSVSTLIVILMRATISDSCADSIRDYRKDSTQREIPGFSSSSRASSSPLYFMKSKLVLLVSHELSLSDSSLQAKDFDVGH</sequence>
<reference evidence="2" key="2">
    <citation type="submission" date="2020-07" db="EMBL/GenBank/DDBJ databases">
        <authorList>
            <person name="Vera ALvarez R."/>
            <person name="Arias-Moreno D.M."/>
            <person name="Jimenez-Jacinto V."/>
            <person name="Jimenez-Bremont J.F."/>
            <person name="Swaminathan K."/>
            <person name="Moose S.P."/>
            <person name="Guerrero-Gonzalez M.L."/>
            <person name="Marino-Ramirez L."/>
            <person name="Landsman D."/>
            <person name="Rodriguez-Kessler M."/>
            <person name="Delgado-Sanchez P."/>
        </authorList>
    </citation>
    <scope>NUCLEOTIDE SEQUENCE</scope>
    <source>
        <tissue evidence="2">Cladode</tissue>
    </source>
</reference>
<keyword evidence="1" id="KW-0472">Membrane</keyword>